<dbReference type="EMBL" id="LNYT01000006">
    <property type="protein sequence ID" value="KTD49399.1"/>
    <property type="molecule type" value="Genomic_DNA"/>
</dbReference>
<sequence length="118" mass="13443">MKLNQSEILLCNRLTRWRNNDARYHSKEEKAYSLGAASGMLMMWRPYAGLENDLSPAEDNPGLPREVGALIGHYLNRGDAAKMAETCKKANSMAKQMHKEYVDENGKSYDENPYLVFI</sequence>
<organism evidence="1 2">
    <name type="scientific">Legionella rubrilucens</name>
    <dbReference type="NCBI Taxonomy" id="458"/>
    <lineage>
        <taxon>Bacteria</taxon>
        <taxon>Pseudomonadati</taxon>
        <taxon>Pseudomonadota</taxon>
        <taxon>Gammaproteobacteria</taxon>
        <taxon>Legionellales</taxon>
        <taxon>Legionellaceae</taxon>
        <taxon>Legionella</taxon>
    </lineage>
</organism>
<keyword evidence="2" id="KW-1185">Reference proteome</keyword>
<dbReference type="Proteomes" id="UP000054608">
    <property type="component" value="Unassembled WGS sequence"/>
</dbReference>
<dbReference type="RefSeq" id="WP_058530630.1">
    <property type="nucleotide sequence ID" value="NZ_CAAAIN010000003.1"/>
</dbReference>
<reference evidence="1 2" key="1">
    <citation type="submission" date="2015-11" db="EMBL/GenBank/DDBJ databases">
        <title>Genomic analysis of 38 Legionella species identifies large and diverse effector repertoires.</title>
        <authorList>
            <person name="Burstein D."/>
            <person name="Amaro F."/>
            <person name="Zusman T."/>
            <person name="Lifshitz Z."/>
            <person name="Cohen O."/>
            <person name="Gilbert J.A."/>
            <person name="Pupko T."/>
            <person name="Shuman H.A."/>
            <person name="Segal G."/>
        </authorList>
    </citation>
    <scope>NUCLEOTIDE SEQUENCE [LARGE SCALE GENOMIC DNA]</scope>
    <source>
        <strain evidence="1 2">WA-270A-C2</strain>
    </source>
</reference>
<dbReference type="PATRIC" id="fig|458.5.peg.516"/>
<evidence type="ECO:0000313" key="2">
    <source>
        <dbReference type="Proteomes" id="UP000054608"/>
    </source>
</evidence>
<name>A0A0W0XXE2_9GAMM</name>
<gene>
    <name evidence="1" type="ORF">Lrub_0498</name>
</gene>
<accession>A0A0W0XXE2</accession>
<comment type="caution">
    <text evidence="1">The sequence shown here is derived from an EMBL/GenBank/DDBJ whole genome shotgun (WGS) entry which is preliminary data.</text>
</comment>
<protein>
    <submittedName>
        <fullName evidence="1">Uncharacterized protein</fullName>
    </submittedName>
</protein>
<dbReference type="OrthoDB" id="5648451at2"/>
<evidence type="ECO:0000313" key="1">
    <source>
        <dbReference type="EMBL" id="KTD49399.1"/>
    </source>
</evidence>
<dbReference type="AlphaFoldDB" id="A0A0W0XXE2"/>
<proteinExistence type="predicted"/>